<dbReference type="InterPro" id="IPR002876">
    <property type="entry name" value="Transcrip_reg_TACO1-like"/>
</dbReference>
<comment type="caution">
    <text evidence="5">The sequence shown here is derived from an EMBL/GenBank/DDBJ whole genome shotgun (WGS) entry which is preliminary data.</text>
</comment>
<dbReference type="InterPro" id="IPR048300">
    <property type="entry name" value="TACO1_YebC-like_2nd/3rd_dom"/>
</dbReference>
<dbReference type="InterPro" id="IPR017856">
    <property type="entry name" value="Integrase-like_N"/>
</dbReference>
<evidence type="ECO:0000259" key="3">
    <source>
        <dbReference type="Pfam" id="PF01709"/>
    </source>
</evidence>
<evidence type="ECO:0000256" key="2">
    <source>
        <dbReference type="ARBA" id="ARBA00008724"/>
    </source>
</evidence>
<dbReference type="FunFam" id="1.10.10.200:FF:000002">
    <property type="entry name" value="Probable transcriptional regulatory protein CLM62_37755"/>
    <property type="match status" value="1"/>
</dbReference>
<protein>
    <submittedName>
        <fullName evidence="5">Uncharacterized protein</fullName>
    </submittedName>
</protein>
<dbReference type="HAMAP" id="MF_00693">
    <property type="entry name" value="Transcrip_reg_TACO1"/>
    <property type="match status" value="1"/>
</dbReference>
<dbReference type="NCBIfam" id="TIGR01033">
    <property type="entry name" value="YebC/PmpR family DNA-binding transcriptional regulator"/>
    <property type="match status" value="1"/>
</dbReference>
<evidence type="ECO:0000313" key="5">
    <source>
        <dbReference type="EMBL" id="KAK4529108.1"/>
    </source>
</evidence>
<dbReference type="NCBIfam" id="NF009044">
    <property type="entry name" value="PRK12378.1"/>
    <property type="match status" value="1"/>
</dbReference>
<feature type="domain" description="TACO1/YebC-like second and third" evidence="3">
    <location>
        <begin position="138"/>
        <end position="296"/>
    </location>
</feature>
<dbReference type="SUPFAM" id="SSF75625">
    <property type="entry name" value="YebC-like"/>
    <property type="match status" value="1"/>
</dbReference>
<accession>A0AAV9IPD4</accession>
<dbReference type="InterPro" id="IPR026564">
    <property type="entry name" value="Transcrip_reg_TACO1-like_dom3"/>
</dbReference>
<reference evidence="5 6" key="1">
    <citation type="submission" date="2022-07" db="EMBL/GenBank/DDBJ databases">
        <title>Genome-wide signatures of adaptation to extreme environments.</title>
        <authorList>
            <person name="Cho C.H."/>
            <person name="Yoon H.S."/>
        </authorList>
    </citation>
    <scope>NUCLEOTIDE SEQUENCE [LARGE SCALE GENOMIC DNA]</scope>
    <source>
        <strain evidence="5 6">108.79 E11</strain>
    </source>
</reference>
<comment type="similarity">
    <text evidence="2">Belongs to the TACO1 family.</text>
</comment>
<keyword evidence="6" id="KW-1185">Reference proteome</keyword>
<dbReference type="Gene3D" id="1.10.10.200">
    <property type="match status" value="1"/>
</dbReference>
<proteinExistence type="inferred from homology"/>
<evidence type="ECO:0000313" key="6">
    <source>
        <dbReference type="Proteomes" id="UP001300502"/>
    </source>
</evidence>
<dbReference type="InterPro" id="IPR049083">
    <property type="entry name" value="TACO1_YebC_N"/>
</dbReference>
<organism evidence="5 6">
    <name type="scientific">Galdieria yellowstonensis</name>
    <dbReference type="NCBI Taxonomy" id="3028027"/>
    <lineage>
        <taxon>Eukaryota</taxon>
        <taxon>Rhodophyta</taxon>
        <taxon>Bangiophyceae</taxon>
        <taxon>Galdieriales</taxon>
        <taxon>Galdieriaceae</taxon>
        <taxon>Galdieria</taxon>
    </lineage>
</organism>
<dbReference type="PANTHER" id="PTHR12532:SF0">
    <property type="entry name" value="TRANSLATIONAL ACTIVATOR OF CYTOCHROME C OXIDASE 1"/>
    <property type="match status" value="1"/>
</dbReference>
<dbReference type="Pfam" id="PF01709">
    <property type="entry name" value="Transcrip_reg"/>
    <property type="match status" value="1"/>
</dbReference>
<dbReference type="Gene3D" id="3.30.70.980">
    <property type="match status" value="2"/>
</dbReference>
<evidence type="ECO:0000256" key="1">
    <source>
        <dbReference type="ARBA" id="ARBA00004173"/>
    </source>
</evidence>
<dbReference type="PANTHER" id="PTHR12532">
    <property type="entry name" value="TRANSLATIONAL ACTIVATOR OF CYTOCHROME C OXIDASE 1"/>
    <property type="match status" value="1"/>
</dbReference>
<gene>
    <name evidence="5" type="ORF">GAYE_SCF7681MG7060</name>
</gene>
<sequence>MFEKLVRLNYGGYWLKNIGTSPYWNFHLVPQLRLAEGINVPVLPNLQDLLPTVLKMAGHSKWHNIKHQKARSDAKRSQNIAKISRSIISAVREAGDDPAKNVKLAVAIERAKSLDVPKDKIQSAIKSGLGVRSETELEAVRYEGFGPGGVAFLVEALTGNRNRTAAQVRHTFNKYDGSLGSPGSVDWMFERLGVIRFSISEDAHLVEQLEEVAIELNAKDVEVVESLKEAHMTCDPDQFYSILECLKERGISFESADVLYRPKNTISISVEDELGKKVNGLIEALEDDEDVENVSHAAVFVG</sequence>
<evidence type="ECO:0000259" key="4">
    <source>
        <dbReference type="Pfam" id="PF20772"/>
    </source>
</evidence>
<dbReference type="GO" id="GO:0005739">
    <property type="term" value="C:mitochondrion"/>
    <property type="evidence" value="ECO:0007669"/>
    <property type="project" value="UniProtKB-SubCell"/>
</dbReference>
<name>A0AAV9IPD4_9RHOD</name>
<dbReference type="NCBIfam" id="NF001030">
    <property type="entry name" value="PRK00110.1"/>
    <property type="match status" value="1"/>
</dbReference>
<comment type="subcellular location">
    <subcellularLocation>
        <location evidence="1">Mitochondrion</location>
    </subcellularLocation>
</comment>
<dbReference type="EMBL" id="JANCYU010000075">
    <property type="protein sequence ID" value="KAK4529108.1"/>
    <property type="molecule type" value="Genomic_DNA"/>
</dbReference>
<feature type="domain" description="TACO1/YebC-like N-terminal" evidence="4">
    <location>
        <begin position="60"/>
        <end position="130"/>
    </location>
</feature>
<dbReference type="AlphaFoldDB" id="A0AAV9IPD4"/>
<dbReference type="Pfam" id="PF20772">
    <property type="entry name" value="TACO1_YebC_N"/>
    <property type="match status" value="1"/>
</dbReference>
<dbReference type="InterPro" id="IPR029072">
    <property type="entry name" value="YebC-like"/>
</dbReference>
<dbReference type="Proteomes" id="UP001300502">
    <property type="component" value="Unassembled WGS sequence"/>
</dbReference>